<dbReference type="PANTHER" id="PTHR31635:SF196">
    <property type="entry name" value="REVERSE TRANSCRIPTASE DOMAIN-CONTAINING PROTEIN-RELATED"/>
    <property type="match status" value="1"/>
</dbReference>
<protein>
    <recommendedName>
        <fullName evidence="3">Reverse transcriptase domain-containing protein</fullName>
    </recommendedName>
</protein>
<accession>A0AAE1X9G1</accession>
<proteinExistence type="predicted"/>
<evidence type="ECO:0008006" key="3">
    <source>
        <dbReference type="Google" id="ProtNLM"/>
    </source>
</evidence>
<evidence type="ECO:0000313" key="2">
    <source>
        <dbReference type="Proteomes" id="UP001289374"/>
    </source>
</evidence>
<organism evidence="1 2">
    <name type="scientific">Sesamum angolense</name>
    <dbReference type="NCBI Taxonomy" id="2727404"/>
    <lineage>
        <taxon>Eukaryota</taxon>
        <taxon>Viridiplantae</taxon>
        <taxon>Streptophyta</taxon>
        <taxon>Embryophyta</taxon>
        <taxon>Tracheophyta</taxon>
        <taxon>Spermatophyta</taxon>
        <taxon>Magnoliopsida</taxon>
        <taxon>eudicotyledons</taxon>
        <taxon>Gunneridae</taxon>
        <taxon>Pentapetalae</taxon>
        <taxon>asterids</taxon>
        <taxon>lamiids</taxon>
        <taxon>Lamiales</taxon>
        <taxon>Pedaliaceae</taxon>
        <taxon>Sesamum</taxon>
    </lineage>
</organism>
<gene>
    <name evidence="1" type="ORF">Sango_0351800</name>
</gene>
<sequence>MLLQNFSRNHIDVSVQLDESLDWWRFTGIYGEPDISKRDHTWNLLSHLHNQSNRAWICAGILMRFWISPRNWESSRDRLLHGVMDIVLPPYFGRDWIEGITPKHRQDIEAIHTELERKAAHEETVWRQRSKALWLRGDRIRVFSIRKRAPFRTNSISRICDSGGSWVYAEDEIQQYILAYFNTVYASNRTSPEDIAKGMEHLRTIVDASMREDLLQPFTVPEVTKALFQMALLKLPRPDGMLPIFFQKFWSIENTDVVTCVLNLLNSHVMPLTLNVTNLILIPKCKHPEHLSEFRPISLCNVVYKIASKAIANRIKPIIDKIISLSQSAFIPVV</sequence>
<name>A0AAE1X9G1_9LAMI</name>
<reference evidence="1" key="2">
    <citation type="journal article" date="2024" name="Plant">
        <title>Genomic evolution and insights into agronomic trait innovations of Sesamum species.</title>
        <authorList>
            <person name="Miao H."/>
            <person name="Wang L."/>
            <person name="Qu L."/>
            <person name="Liu H."/>
            <person name="Sun Y."/>
            <person name="Le M."/>
            <person name="Wang Q."/>
            <person name="Wei S."/>
            <person name="Zheng Y."/>
            <person name="Lin W."/>
            <person name="Duan Y."/>
            <person name="Cao H."/>
            <person name="Xiong S."/>
            <person name="Wang X."/>
            <person name="Wei L."/>
            <person name="Li C."/>
            <person name="Ma Q."/>
            <person name="Ju M."/>
            <person name="Zhao R."/>
            <person name="Li G."/>
            <person name="Mu C."/>
            <person name="Tian Q."/>
            <person name="Mei H."/>
            <person name="Zhang T."/>
            <person name="Gao T."/>
            <person name="Zhang H."/>
        </authorList>
    </citation>
    <scope>NUCLEOTIDE SEQUENCE</scope>
    <source>
        <strain evidence="1">K16</strain>
    </source>
</reference>
<dbReference type="AlphaFoldDB" id="A0AAE1X9G1"/>
<evidence type="ECO:0000313" key="1">
    <source>
        <dbReference type="EMBL" id="KAK4407708.1"/>
    </source>
</evidence>
<keyword evidence="2" id="KW-1185">Reference proteome</keyword>
<reference evidence="1" key="1">
    <citation type="submission" date="2020-06" db="EMBL/GenBank/DDBJ databases">
        <authorList>
            <person name="Li T."/>
            <person name="Hu X."/>
            <person name="Zhang T."/>
            <person name="Song X."/>
            <person name="Zhang H."/>
            <person name="Dai N."/>
            <person name="Sheng W."/>
            <person name="Hou X."/>
            <person name="Wei L."/>
        </authorList>
    </citation>
    <scope>NUCLEOTIDE SEQUENCE</scope>
    <source>
        <strain evidence="1">K16</strain>
        <tissue evidence="1">Leaf</tissue>
    </source>
</reference>
<comment type="caution">
    <text evidence="1">The sequence shown here is derived from an EMBL/GenBank/DDBJ whole genome shotgun (WGS) entry which is preliminary data.</text>
</comment>
<dbReference type="Proteomes" id="UP001289374">
    <property type="component" value="Unassembled WGS sequence"/>
</dbReference>
<dbReference type="PANTHER" id="PTHR31635">
    <property type="entry name" value="REVERSE TRANSCRIPTASE DOMAIN-CONTAINING PROTEIN-RELATED"/>
    <property type="match status" value="1"/>
</dbReference>
<dbReference type="EMBL" id="JACGWL010000002">
    <property type="protein sequence ID" value="KAK4407708.1"/>
    <property type="molecule type" value="Genomic_DNA"/>
</dbReference>